<dbReference type="Gene3D" id="3.40.47.10">
    <property type="match status" value="2"/>
</dbReference>
<dbReference type="InterPro" id="IPR012328">
    <property type="entry name" value="Chalcone/stilbene_synt_C"/>
</dbReference>
<organism evidence="7 8">
    <name type="scientific">Deinobacterium chartae</name>
    <dbReference type="NCBI Taxonomy" id="521158"/>
    <lineage>
        <taxon>Bacteria</taxon>
        <taxon>Thermotogati</taxon>
        <taxon>Deinococcota</taxon>
        <taxon>Deinococci</taxon>
        <taxon>Deinococcales</taxon>
        <taxon>Deinococcaceae</taxon>
        <taxon>Deinobacterium</taxon>
    </lineage>
</organism>
<evidence type="ECO:0000256" key="3">
    <source>
        <dbReference type="ARBA" id="ARBA00023315"/>
    </source>
</evidence>
<keyword evidence="2" id="KW-0808">Transferase</keyword>
<evidence type="ECO:0000313" key="8">
    <source>
        <dbReference type="Proteomes" id="UP000569951"/>
    </source>
</evidence>
<dbReference type="Proteomes" id="UP000569951">
    <property type="component" value="Unassembled WGS sequence"/>
</dbReference>
<name>A0A841HZI2_9DEIO</name>
<evidence type="ECO:0000256" key="1">
    <source>
        <dbReference type="ARBA" id="ARBA00005531"/>
    </source>
</evidence>
<dbReference type="PANTHER" id="PTHR11877:SF99">
    <property type="entry name" value="1,3,6,8-TETRAHYDROXYNAPHTHALENE SYNTHASE"/>
    <property type="match status" value="1"/>
</dbReference>
<evidence type="ECO:0000259" key="6">
    <source>
        <dbReference type="Pfam" id="PF02797"/>
    </source>
</evidence>
<dbReference type="Pfam" id="PF02797">
    <property type="entry name" value="Chal_sti_synt_C"/>
    <property type="match status" value="1"/>
</dbReference>
<dbReference type="Pfam" id="PF00195">
    <property type="entry name" value="Chal_sti_synt_N"/>
    <property type="match status" value="1"/>
</dbReference>
<comment type="similarity">
    <text evidence="1">Belongs to the thiolase-like superfamily. Chalcone/stilbene synthases family.</text>
</comment>
<sequence>MNALPVRLTGLGTAVPEHRADQAELRALARALFPRYGESRRHLEVFDHAGIETRYLAMPPEWYTQPHGFPEKNAQYVRNALLLSLRAAREALALAACSPAQVDALVFVSTTGIATPSLDAAIIGELGLGAHTVRMPLWGLGCAGGAAGLARAADLVRAGYRRVLLVAAELCSLTFVREDYSKSNFVGSALFADGAAAVLLEGGEGPGLRLMGHHSTLIEHSADVMGWDLAEDGLRVRFSRDIPALVRELMRENVAQAAASLRWCREDLRHFVVHPGGVKVLSAFEEALEMGEGGLRASRAVLREYGNMSSPSVLFVLRRCLEARPAPGRGLLTAMGPGFSAEHVLFEVP</sequence>
<feature type="domain" description="Chalcone/stilbene synthase N-terminal" evidence="5">
    <location>
        <begin position="11"/>
        <end position="200"/>
    </location>
</feature>
<dbReference type="InterPro" id="IPR018088">
    <property type="entry name" value="Chalcone/stilbene_synthase_AS"/>
</dbReference>
<evidence type="ECO:0000256" key="2">
    <source>
        <dbReference type="ARBA" id="ARBA00022679"/>
    </source>
</evidence>
<dbReference type="GO" id="GO:0030639">
    <property type="term" value="P:polyketide biosynthetic process"/>
    <property type="evidence" value="ECO:0007669"/>
    <property type="project" value="TreeGrafter"/>
</dbReference>
<dbReference type="CDD" id="cd00831">
    <property type="entry name" value="CHS_like"/>
    <property type="match status" value="1"/>
</dbReference>
<dbReference type="AlphaFoldDB" id="A0A841HZI2"/>
<dbReference type="PROSITE" id="PS00441">
    <property type="entry name" value="CHALCONE_SYNTH"/>
    <property type="match status" value="1"/>
</dbReference>
<keyword evidence="3" id="KW-0012">Acyltransferase</keyword>
<dbReference type="SUPFAM" id="SSF53901">
    <property type="entry name" value="Thiolase-like"/>
    <property type="match status" value="1"/>
</dbReference>
<dbReference type="PIRSF" id="PIRSF000451">
    <property type="entry name" value="PKS_III"/>
    <property type="match status" value="1"/>
</dbReference>
<dbReference type="GO" id="GO:0016747">
    <property type="term" value="F:acyltransferase activity, transferring groups other than amino-acyl groups"/>
    <property type="evidence" value="ECO:0007669"/>
    <property type="project" value="InterPro"/>
</dbReference>
<comment type="caution">
    <text evidence="7">The sequence shown here is derived from an EMBL/GenBank/DDBJ whole genome shotgun (WGS) entry which is preliminary data.</text>
</comment>
<feature type="active site" description="Acyl-thioester intermediate" evidence="4">
    <location>
        <position position="142"/>
    </location>
</feature>
<dbReference type="InterPro" id="IPR001099">
    <property type="entry name" value="Chalcone/stilbene_synt_N"/>
</dbReference>
<evidence type="ECO:0000259" key="5">
    <source>
        <dbReference type="Pfam" id="PF00195"/>
    </source>
</evidence>
<evidence type="ECO:0000313" key="7">
    <source>
        <dbReference type="EMBL" id="MBB6098276.1"/>
    </source>
</evidence>
<dbReference type="RefSeq" id="WP_183986526.1">
    <property type="nucleotide sequence ID" value="NZ_JACHHG010000005.1"/>
</dbReference>
<dbReference type="PANTHER" id="PTHR11877">
    <property type="entry name" value="HYDROXYMETHYLGLUTARYL-COA SYNTHASE"/>
    <property type="match status" value="1"/>
</dbReference>
<dbReference type="EMBL" id="JACHHG010000005">
    <property type="protein sequence ID" value="MBB6098276.1"/>
    <property type="molecule type" value="Genomic_DNA"/>
</dbReference>
<protein>
    <submittedName>
        <fullName evidence="7">Alkylresorcinol/alkylpyrone synthase</fullName>
    </submittedName>
</protein>
<keyword evidence="8" id="KW-1185">Reference proteome</keyword>
<reference evidence="7 8" key="1">
    <citation type="submission" date="2020-08" db="EMBL/GenBank/DDBJ databases">
        <title>Genomic Encyclopedia of Type Strains, Phase IV (KMG-IV): sequencing the most valuable type-strain genomes for metagenomic binning, comparative biology and taxonomic classification.</title>
        <authorList>
            <person name="Goeker M."/>
        </authorList>
    </citation>
    <scope>NUCLEOTIDE SEQUENCE [LARGE SCALE GENOMIC DNA]</scope>
    <source>
        <strain evidence="7 8">DSM 21458</strain>
    </source>
</reference>
<dbReference type="InterPro" id="IPR016039">
    <property type="entry name" value="Thiolase-like"/>
</dbReference>
<feature type="domain" description="Chalcone/stilbene synthase C-terminal" evidence="6">
    <location>
        <begin position="215"/>
        <end position="346"/>
    </location>
</feature>
<dbReference type="InterPro" id="IPR011141">
    <property type="entry name" value="Polyketide_synthase_type-III"/>
</dbReference>
<proteinExistence type="inferred from homology"/>
<evidence type="ECO:0000256" key="4">
    <source>
        <dbReference type="PIRSR" id="PIRSR000451-1"/>
    </source>
</evidence>
<gene>
    <name evidence="7" type="ORF">HNR42_001701</name>
</gene>
<accession>A0A841HZI2</accession>